<dbReference type="GO" id="GO:0005886">
    <property type="term" value="C:plasma membrane"/>
    <property type="evidence" value="ECO:0007669"/>
    <property type="project" value="UniProtKB-SubCell"/>
</dbReference>
<comment type="subcellular location">
    <subcellularLocation>
        <location evidence="1">Cell membrane</location>
        <topology evidence="1">Multi-pass membrane protein</topology>
    </subcellularLocation>
</comment>
<protein>
    <submittedName>
        <fullName evidence="9">Inner membrane protein YgaZ</fullName>
    </submittedName>
</protein>
<dbReference type="PANTHER" id="PTHR34979">
    <property type="entry name" value="INNER MEMBRANE PROTEIN YGAZ"/>
    <property type="match status" value="1"/>
</dbReference>
<evidence type="ECO:0000256" key="4">
    <source>
        <dbReference type="ARBA" id="ARBA00022475"/>
    </source>
</evidence>
<organism evidence="9 10">
    <name type="scientific">Methanobrevibacter thaueri</name>
    <dbReference type="NCBI Taxonomy" id="190975"/>
    <lineage>
        <taxon>Archaea</taxon>
        <taxon>Methanobacteriati</taxon>
        <taxon>Methanobacteriota</taxon>
        <taxon>Methanomada group</taxon>
        <taxon>Methanobacteria</taxon>
        <taxon>Methanobacteriales</taxon>
        <taxon>Methanobacteriaceae</taxon>
        <taxon>Methanobrevibacter</taxon>
    </lineage>
</organism>
<evidence type="ECO:0000256" key="8">
    <source>
        <dbReference type="SAM" id="Phobius"/>
    </source>
</evidence>
<evidence type="ECO:0000256" key="7">
    <source>
        <dbReference type="ARBA" id="ARBA00023136"/>
    </source>
</evidence>
<keyword evidence="4" id="KW-1003">Cell membrane</keyword>
<dbReference type="RefSeq" id="WP_133241939.1">
    <property type="nucleotide sequence ID" value="NZ_MZGS01000018.1"/>
</dbReference>
<keyword evidence="10" id="KW-1185">Reference proteome</keyword>
<evidence type="ECO:0000313" key="9">
    <source>
        <dbReference type="EMBL" id="PWB87624.1"/>
    </source>
</evidence>
<dbReference type="AlphaFoldDB" id="A0A315XP27"/>
<name>A0A315XP27_9EURY</name>
<accession>A0A315XP27</accession>
<reference evidence="9 10" key="1">
    <citation type="submission" date="2017-03" db="EMBL/GenBank/DDBJ databases">
        <title>Genome sequence of Methanobrevibacter thaueri.</title>
        <authorList>
            <person name="Poehlein A."/>
            <person name="Seedorf H."/>
            <person name="Daniel R."/>
        </authorList>
    </citation>
    <scope>NUCLEOTIDE SEQUENCE [LARGE SCALE GENOMIC DNA]</scope>
    <source>
        <strain evidence="9 10">DSM 11995</strain>
    </source>
</reference>
<dbReference type="InterPro" id="IPR011606">
    <property type="entry name" value="Brnchd-chn_aa_trnsp_permease"/>
</dbReference>
<gene>
    <name evidence="9" type="primary">ygaZ</name>
    <name evidence="9" type="ORF">MBBTH_07790</name>
</gene>
<dbReference type="Pfam" id="PF03591">
    <property type="entry name" value="AzlC"/>
    <property type="match status" value="1"/>
</dbReference>
<evidence type="ECO:0000256" key="3">
    <source>
        <dbReference type="ARBA" id="ARBA00022448"/>
    </source>
</evidence>
<evidence type="ECO:0000256" key="1">
    <source>
        <dbReference type="ARBA" id="ARBA00004651"/>
    </source>
</evidence>
<feature type="transmembrane region" description="Helical" evidence="8">
    <location>
        <begin position="20"/>
        <end position="37"/>
    </location>
</feature>
<comment type="caution">
    <text evidence="9">The sequence shown here is derived from an EMBL/GenBank/DDBJ whole genome shotgun (WGS) entry which is preliminary data.</text>
</comment>
<evidence type="ECO:0000256" key="2">
    <source>
        <dbReference type="ARBA" id="ARBA00010735"/>
    </source>
</evidence>
<keyword evidence="6 8" id="KW-1133">Transmembrane helix</keyword>
<dbReference type="PANTHER" id="PTHR34979:SF1">
    <property type="entry name" value="INNER MEMBRANE PROTEIN YGAZ"/>
    <property type="match status" value="1"/>
</dbReference>
<feature type="transmembrane region" description="Helical" evidence="8">
    <location>
        <begin position="182"/>
        <end position="201"/>
    </location>
</feature>
<keyword evidence="5 8" id="KW-0812">Transmembrane</keyword>
<sequence length="230" mass="24583">MSRREKFIDGCRKGIPITFGYVPMGIGYAAIAIKAGMTPLQTVSMSVLVYAGAGQIIAASMLLSGATAMAIILTNFVVNLRYFVMSTCVLNQVEESNTPLNILAAHVTVDESFAMFSLSEDSNIWIYLGIAIIAWLSWILGAGIGVVVLDLLPVIVTNSFNISLYALFVAILIPSIKESKQIALLVLITAVLNVVLGQFLGNWSLIVSTLVGAAIGMYIVDDEYILGGDV</sequence>
<evidence type="ECO:0000256" key="5">
    <source>
        <dbReference type="ARBA" id="ARBA00022692"/>
    </source>
</evidence>
<dbReference type="GO" id="GO:1903785">
    <property type="term" value="P:L-valine transmembrane transport"/>
    <property type="evidence" value="ECO:0007669"/>
    <property type="project" value="TreeGrafter"/>
</dbReference>
<proteinExistence type="inferred from homology"/>
<comment type="similarity">
    <text evidence="2">Belongs to the AzlC family.</text>
</comment>
<dbReference type="OrthoDB" id="77430at2157"/>
<evidence type="ECO:0000313" key="10">
    <source>
        <dbReference type="Proteomes" id="UP000251717"/>
    </source>
</evidence>
<evidence type="ECO:0000256" key="6">
    <source>
        <dbReference type="ARBA" id="ARBA00022989"/>
    </source>
</evidence>
<dbReference type="Proteomes" id="UP000251717">
    <property type="component" value="Unassembled WGS sequence"/>
</dbReference>
<keyword evidence="7 8" id="KW-0472">Membrane</keyword>
<feature type="transmembrane region" description="Helical" evidence="8">
    <location>
        <begin position="155"/>
        <end position="175"/>
    </location>
</feature>
<keyword evidence="3" id="KW-0813">Transport</keyword>
<dbReference type="EMBL" id="MZGS01000018">
    <property type="protein sequence ID" value="PWB87624.1"/>
    <property type="molecule type" value="Genomic_DNA"/>
</dbReference>
<feature type="transmembrane region" description="Helical" evidence="8">
    <location>
        <begin position="57"/>
        <end position="78"/>
    </location>
</feature>
<feature type="transmembrane region" description="Helical" evidence="8">
    <location>
        <begin position="124"/>
        <end position="149"/>
    </location>
</feature>